<dbReference type="InterPro" id="IPR011606">
    <property type="entry name" value="Brnchd-chn_aa_trnsp_permease"/>
</dbReference>
<feature type="transmembrane region" description="Helical" evidence="8">
    <location>
        <begin position="56"/>
        <end position="78"/>
    </location>
</feature>
<accession>A0ABV9JEC0</accession>
<evidence type="ECO:0000256" key="2">
    <source>
        <dbReference type="ARBA" id="ARBA00010735"/>
    </source>
</evidence>
<feature type="transmembrane region" description="Helical" evidence="8">
    <location>
        <begin position="191"/>
        <end position="208"/>
    </location>
</feature>
<protein>
    <submittedName>
        <fullName evidence="9">AzlC family ABC transporter permease</fullName>
    </submittedName>
</protein>
<evidence type="ECO:0000313" key="10">
    <source>
        <dbReference type="Proteomes" id="UP001595987"/>
    </source>
</evidence>
<keyword evidence="4" id="KW-1003">Cell membrane</keyword>
<keyword evidence="6 8" id="KW-1133">Transmembrane helix</keyword>
<gene>
    <name evidence="9" type="ORF">ACFO26_07980</name>
</gene>
<feature type="transmembrane region" description="Helical" evidence="8">
    <location>
        <begin position="163"/>
        <end position="179"/>
    </location>
</feature>
<evidence type="ECO:0000313" key="9">
    <source>
        <dbReference type="EMBL" id="MFC4652848.1"/>
    </source>
</evidence>
<dbReference type="PANTHER" id="PTHR34979:SF1">
    <property type="entry name" value="INNER MEMBRANE PROTEIN YGAZ"/>
    <property type="match status" value="1"/>
</dbReference>
<sequence length="235" mass="25236">MNDILSFRQGVRDTLPTVFGYIGIGLAFGIVGHAAGVNVLVIFLLSTIVYAGSAQFIAVSMLAVSSPILSIVLSVFLVNSRMILMSMTVASYFKEESILKNIWIGTLLTDESFALGMSKRNTTGNKLSVSWYSASNVMAYIAWGISSVLGALLGGLIPNSTKFGLGFAITAMFIGLLYLQINADKSLSQRLQLIMVLVTLGLVFVGMIFIPSSILVLVVTLIACGLGVWLKRAYF</sequence>
<dbReference type="EMBL" id="JBHSGD010000005">
    <property type="protein sequence ID" value="MFC4652848.1"/>
    <property type="molecule type" value="Genomic_DNA"/>
</dbReference>
<keyword evidence="3" id="KW-0813">Transport</keyword>
<feature type="transmembrane region" description="Helical" evidence="8">
    <location>
        <begin position="21"/>
        <end position="50"/>
    </location>
</feature>
<organism evidence="9 10">
    <name type="scientific">Lactococcus nasutitermitis</name>
    <dbReference type="NCBI Taxonomy" id="1652957"/>
    <lineage>
        <taxon>Bacteria</taxon>
        <taxon>Bacillati</taxon>
        <taxon>Bacillota</taxon>
        <taxon>Bacilli</taxon>
        <taxon>Lactobacillales</taxon>
        <taxon>Streptococcaceae</taxon>
        <taxon>Lactococcus</taxon>
    </lineage>
</organism>
<dbReference type="Proteomes" id="UP001595987">
    <property type="component" value="Unassembled WGS sequence"/>
</dbReference>
<dbReference type="PANTHER" id="PTHR34979">
    <property type="entry name" value="INNER MEMBRANE PROTEIN YGAZ"/>
    <property type="match status" value="1"/>
</dbReference>
<proteinExistence type="inferred from homology"/>
<name>A0ABV9JEC0_9LACT</name>
<evidence type="ECO:0000256" key="1">
    <source>
        <dbReference type="ARBA" id="ARBA00004651"/>
    </source>
</evidence>
<evidence type="ECO:0000256" key="4">
    <source>
        <dbReference type="ARBA" id="ARBA00022475"/>
    </source>
</evidence>
<keyword evidence="7 8" id="KW-0472">Membrane</keyword>
<dbReference type="RefSeq" id="WP_213533170.1">
    <property type="nucleotide sequence ID" value="NZ_BOVQ01000001.1"/>
</dbReference>
<evidence type="ECO:0000256" key="3">
    <source>
        <dbReference type="ARBA" id="ARBA00022448"/>
    </source>
</evidence>
<comment type="subcellular location">
    <subcellularLocation>
        <location evidence="1">Cell membrane</location>
        <topology evidence="1">Multi-pass membrane protein</topology>
    </subcellularLocation>
</comment>
<feature type="transmembrane region" description="Helical" evidence="8">
    <location>
        <begin position="214"/>
        <end position="230"/>
    </location>
</feature>
<evidence type="ECO:0000256" key="5">
    <source>
        <dbReference type="ARBA" id="ARBA00022692"/>
    </source>
</evidence>
<keyword evidence="5 8" id="KW-0812">Transmembrane</keyword>
<dbReference type="Pfam" id="PF03591">
    <property type="entry name" value="AzlC"/>
    <property type="match status" value="1"/>
</dbReference>
<keyword evidence="10" id="KW-1185">Reference proteome</keyword>
<evidence type="ECO:0000256" key="7">
    <source>
        <dbReference type="ARBA" id="ARBA00023136"/>
    </source>
</evidence>
<comment type="similarity">
    <text evidence="2">Belongs to the AzlC family.</text>
</comment>
<reference evidence="10" key="1">
    <citation type="journal article" date="2019" name="Int. J. Syst. Evol. Microbiol.">
        <title>The Global Catalogue of Microorganisms (GCM) 10K type strain sequencing project: providing services to taxonomists for standard genome sequencing and annotation.</title>
        <authorList>
            <consortium name="The Broad Institute Genomics Platform"/>
            <consortium name="The Broad Institute Genome Sequencing Center for Infectious Disease"/>
            <person name="Wu L."/>
            <person name="Ma J."/>
        </authorList>
    </citation>
    <scope>NUCLEOTIDE SEQUENCE [LARGE SCALE GENOMIC DNA]</scope>
    <source>
        <strain evidence="10">CCUG 63287</strain>
    </source>
</reference>
<evidence type="ECO:0000256" key="6">
    <source>
        <dbReference type="ARBA" id="ARBA00022989"/>
    </source>
</evidence>
<comment type="caution">
    <text evidence="9">The sequence shown here is derived from an EMBL/GenBank/DDBJ whole genome shotgun (WGS) entry which is preliminary data.</text>
</comment>
<evidence type="ECO:0000256" key="8">
    <source>
        <dbReference type="SAM" id="Phobius"/>
    </source>
</evidence>
<feature type="transmembrane region" description="Helical" evidence="8">
    <location>
        <begin position="137"/>
        <end position="157"/>
    </location>
</feature>